<name>A0A7K6KC26_9PASE</name>
<organism evidence="2 3">
    <name type="scientific">Oreocharis arfaki</name>
    <name type="common">tit berrypecker</name>
    <dbReference type="NCBI Taxonomy" id="979223"/>
    <lineage>
        <taxon>Eukaryota</taxon>
        <taxon>Metazoa</taxon>
        <taxon>Chordata</taxon>
        <taxon>Craniata</taxon>
        <taxon>Vertebrata</taxon>
        <taxon>Euteleostomi</taxon>
        <taxon>Archelosauria</taxon>
        <taxon>Archosauria</taxon>
        <taxon>Dinosauria</taxon>
        <taxon>Saurischia</taxon>
        <taxon>Theropoda</taxon>
        <taxon>Coelurosauria</taxon>
        <taxon>Aves</taxon>
        <taxon>Neognathae</taxon>
        <taxon>Neoaves</taxon>
        <taxon>Telluraves</taxon>
        <taxon>Australaves</taxon>
        <taxon>Passeriformes</taxon>
        <taxon>Passeroidea</taxon>
        <taxon>Paramythiidae</taxon>
        <taxon>Oreocharis</taxon>
    </lineage>
</organism>
<feature type="non-terminal residue" evidence="2">
    <location>
        <position position="119"/>
    </location>
</feature>
<accession>A0A7K6KC26</accession>
<reference evidence="2 3" key="1">
    <citation type="submission" date="2019-09" db="EMBL/GenBank/DDBJ databases">
        <title>Bird 10,000 Genomes (B10K) Project - Family phase.</title>
        <authorList>
            <person name="Zhang G."/>
        </authorList>
    </citation>
    <scope>NUCLEOTIDE SEQUENCE [LARGE SCALE GENOMIC DNA]</scope>
    <source>
        <strain evidence="2">B10K-DU-029-42</strain>
        <tissue evidence="2">Muscle</tissue>
    </source>
</reference>
<feature type="compositionally biased region" description="Low complexity" evidence="1">
    <location>
        <begin position="95"/>
        <end position="110"/>
    </location>
</feature>
<evidence type="ECO:0000313" key="3">
    <source>
        <dbReference type="Proteomes" id="UP000542358"/>
    </source>
</evidence>
<gene>
    <name evidence="2" type="primary">Cacna1s_1</name>
    <name evidence="2" type="ORF">OREARF_R15147</name>
</gene>
<keyword evidence="3" id="KW-1185">Reference proteome</keyword>
<protein>
    <submittedName>
        <fullName evidence="2">CAC1S protein</fullName>
    </submittedName>
</protein>
<evidence type="ECO:0000256" key="1">
    <source>
        <dbReference type="SAM" id="MobiDB-lite"/>
    </source>
</evidence>
<comment type="caution">
    <text evidence="2">The sequence shown here is derived from an EMBL/GenBank/DDBJ whole genome shotgun (WGS) entry which is preliminary data.</text>
</comment>
<sequence>TVAGTASSSRFQQGETGEPTTSSTPAITFLIQEALLSGGLEALARDSSFVAVTRDEMAASSQMEMDEVEKAAVELLKGRGTLQGTKTGSAPLDTSAVPPGSSPGVGAGPSRKTVTVTRL</sequence>
<dbReference type="Proteomes" id="UP000542358">
    <property type="component" value="Unassembled WGS sequence"/>
</dbReference>
<feature type="non-terminal residue" evidence="2">
    <location>
        <position position="1"/>
    </location>
</feature>
<evidence type="ECO:0000313" key="2">
    <source>
        <dbReference type="EMBL" id="NWW10161.1"/>
    </source>
</evidence>
<dbReference type="AlphaFoldDB" id="A0A7K6KC26"/>
<feature type="region of interest" description="Disordered" evidence="1">
    <location>
        <begin position="80"/>
        <end position="119"/>
    </location>
</feature>
<feature type="region of interest" description="Disordered" evidence="1">
    <location>
        <begin position="1"/>
        <end position="25"/>
    </location>
</feature>
<dbReference type="EMBL" id="VZRR01009716">
    <property type="protein sequence ID" value="NWW10161.1"/>
    <property type="molecule type" value="Genomic_DNA"/>
</dbReference>
<proteinExistence type="predicted"/>